<name>A0A0S4J2N8_BODSA</name>
<protein>
    <submittedName>
        <fullName evidence="1">Uncharacterized protein</fullName>
    </submittedName>
</protein>
<dbReference type="AlphaFoldDB" id="A0A0S4J2N8"/>
<keyword evidence="2" id="KW-1185">Reference proteome</keyword>
<feature type="non-terminal residue" evidence="1">
    <location>
        <position position="1"/>
    </location>
</feature>
<evidence type="ECO:0000313" key="1">
    <source>
        <dbReference type="EMBL" id="CUG06309.1"/>
    </source>
</evidence>
<gene>
    <name evidence="1" type="ORF">BSAL_72280</name>
</gene>
<proteinExistence type="predicted"/>
<dbReference type="EMBL" id="CYKH01000577">
    <property type="protein sequence ID" value="CUG06309.1"/>
    <property type="molecule type" value="Genomic_DNA"/>
</dbReference>
<evidence type="ECO:0000313" key="2">
    <source>
        <dbReference type="Proteomes" id="UP000051952"/>
    </source>
</evidence>
<dbReference type="Proteomes" id="UP000051952">
    <property type="component" value="Unassembled WGS sequence"/>
</dbReference>
<accession>A0A0S4J2N8</accession>
<sequence length="233" mass="25313">EFWILPSKCSSGERCTDRDQPASSAERHINVTQHSYDNSHPLLVDYIVGPFAVIGEAAHDFLDADTKVAFRSLTLRTAGVVAVKAEGNAATSASQQDAALLWSKRAEGAWIEISPPGLGSADVVLHIPNVITLPIQCKDRANVFPYHEVGKALNSMLVESKPWRDAEETQTNVNGNLNEVTAGSASVAPKPRVATLTPNVTQNSYPIDYGQKRRCLSFPSCTCHVHLLCRAHL</sequence>
<organism evidence="1 2">
    <name type="scientific">Bodo saltans</name>
    <name type="common">Flagellated protozoan</name>
    <dbReference type="NCBI Taxonomy" id="75058"/>
    <lineage>
        <taxon>Eukaryota</taxon>
        <taxon>Discoba</taxon>
        <taxon>Euglenozoa</taxon>
        <taxon>Kinetoplastea</taxon>
        <taxon>Metakinetoplastina</taxon>
        <taxon>Eubodonida</taxon>
        <taxon>Bodonidae</taxon>
        <taxon>Bodo</taxon>
    </lineage>
</organism>
<reference evidence="2" key="1">
    <citation type="submission" date="2015-09" db="EMBL/GenBank/DDBJ databases">
        <authorList>
            <consortium name="Pathogen Informatics"/>
        </authorList>
    </citation>
    <scope>NUCLEOTIDE SEQUENCE [LARGE SCALE GENOMIC DNA]</scope>
    <source>
        <strain evidence="2">Lake Konstanz</strain>
    </source>
</reference>
<dbReference type="VEuPathDB" id="TriTrypDB:BSAL_72280"/>